<dbReference type="Proteomes" id="UP000474565">
    <property type="component" value="Unassembled WGS sequence"/>
</dbReference>
<gene>
    <name evidence="2" type="ORF">GTP44_01840</name>
</gene>
<proteinExistence type="inferred from homology"/>
<dbReference type="PANTHER" id="PTHR28255">
    <property type="match status" value="1"/>
</dbReference>
<dbReference type="InterPro" id="IPR005624">
    <property type="entry name" value="PduO/GlcC-like"/>
</dbReference>
<comment type="similarity">
    <text evidence="1">Belongs to the UPF0303 family.</text>
</comment>
<evidence type="ECO:0000313" key="3">
    <source>
        <dbReference type="Proteomes" id="UP000474565"/>
    </source>
</evidence>
<dbReference type="Pfam" id="PF03928">
    <property type="entry name" value="HbpS-like"/>
    <property type="match status" value="1"/>
</dbReference>
<organism evidence="2 3">
    <name type="scientific">Duganella lactea</name>
    <dbReference type="NCBI Taxonomy" id="2692173"/>
    <lineage>
        <taxon>Bacteria</taxon>
        <taxon>Pseudomonadati</taxon>
        <taxon>Pseudomonadota</taxon>
        <taxon>Betaproteobacteria</taxon>
        <taxon>Burkholderiales</taxon>
        <taxon>Oxalobacteraceae</taxon>
        <taxon>Telluria group</taxon>
        <taxon>Duganella</taxon>
    </lineage>
</organism>
<name>A0A6L8MDF3_9BURK</name>
<reference evidence="2 3" key="1">
    <citation type="submission" date="2019-12" db="EMBL/GenBank/DDBJ databases">
        <title>Novel species isolated from a subtropical stream in China.</title>
        <authorList>
            <person name="Lu H."/>
        </authorList>
    </citation>
    <scope>NUCLEOTIDE SEQUENCE [LARGE SCALE GENOMIC DNA]</scope>
    <source>
        <strain evidence="2 3">FT50W</strain>
    </source>
</reference>
<evidence type="ECO:0000256" key="1">
    <source>
        <dbReference type="HAMAP-Rule" id="MF_00761"/>
    </source>
</evidence>
<dbReference type="InterPro" id="IPR038084">
    <property type="entry name" value="PduO/GlcC-like_sf"/>
</dbReference>
<evidence type="ECO:0000313" key="2">
    <source>
        <dbReference type="EMBL" id="MYM80703.1"/>
    </source>
</evidence>
<accession>A0A6L8MDF3</accession>
<dbReference type="InterPro" id="IPR010371">
    <property type="entry name" value="YBR137W-like"/>
</dbReference>
<dbReference type="AlphaFoldDB" id="A0A6L8MDF3"/>
<protein>
    <recommendedName>
        <fullName evidence="1">UPF0303 protein GTP44_01840</fullName>
    </recommendedName>
</protein>
<dbReference type="NCBIfam" id="NF002696">
    <property type="entry name" value="PRK02487.1-5"/>
    <property type="match status" value="1"/>
</dbReference>
<dbReference type="PANTHER" id="PTHR28255:SF1">
    <property type="entry name" value="UPF0303 PROTEIN YBR137W"/>
    <property type="match status" value="1"/>
</dbReference>
<dbReference type="EMBL" id="WWCP01000001">
    <property type="protein sequence ID" value="MYM80703.1"/>
    <property type="molecule type" value="Genomic_DNA"/>
</dbReference>
<dbReference type="SUPFAM" id="SSF143744">
    <property type="entry name" value="GlcG-like"/>
    <property type="match status" value="1"/>
</dbReference>
<dbReference type="PIRSF" id="PIRSF008757">
    <property type="entry name" value="UCP008757"/>
    <property type="match status" value="1"/>
</dbReference>
<dbReference type="Gene3D" id="3.30.450.150">
    <property type="entry name" value="Haem-degrading domain"/>
    <property type="match status" value="1"/>
</dbReference>
<comment type="caution">
    <text evidence="2">The sequence shown here is derived from an EMBL/GenBank/DDBJ whole genome shotgun (WGS) entry which is preliminary data.</text>
</comment>
<dbReference type="HAMAP" id="MF_00761">
    <property type="entry name" value="UPF0303"/>
    <property type="match status" value="1"/>
</dbReference>
<sequence>MENYAELLATLTQQEQDLQFTAFSSDTALALGLKLVELARAREKTITVNITINGKVLFHHAMQGAAAEQADWIRRKNNVVARFGRCSFYVGIDHKQRGVAFEQIPYLPPQDYAANGGAFPITLRGTGIIGTVCVSGLRQAEDHALAVEALRALLATAPQ</sequence>
<dbReference type="RefSeq" id="WP_161018062.1">
    <property type="nucleotide sequence ID" value="NZ_WWCP01000001.1"/>
</dbReference>